<sequence>MAYFAAVITLKNTIQRLLNSSQISILSPSQKILEFAFEEVRTVQEVLQNNEELLIKNCDNEGVTSLTGQIREAAYKLEDALESHASDQYESLANEVCLHFEEVKEEINYFAETMKTIEKMMTEELSKPLTEEKEKDVGPLKIDGGKKSKMVGLSEEFDALKREINYCTSEPGPSLIEIHGMAGIGKTALAMKIFEDPSVSSHFNPRVFVTIGPKYQSKKVKVMLSILNQMNHDVDKIRMTEDVDLAEHILSSLKANKYLIVFDDVWNRLDLLDLFSLLPKESNPSVVFVTSRLKEVEEWHRCENSNDIKFHSGSFRPLRFLNKEESWDLLCEKVFGEGNLCPFQLEKFGKKIAEHCEGLPLTIVTVANILSNREKTLEYWKKVAEKQTSVFTDAYDQMFDVLILSYNYLSQYLKLCFLYMGAFPQSCRIPYSKLVKLWHVEQFPDVNSLIDFEHLVRGCLRDLFSSNVVLVKQWSSRNRGDLDTPRCWIKTCSLHSAYWHVCVKQASKEKFLHVANHVSSFTNSIKNQRRLCIHNNVLFGIKEVHKSMETISMARSLLCTGPHHQYPVPICFRLRLLRVLDALTIRFYKFPTEVLKLVQLRYLALTYSGKVPGSISKLWNLMYLIVHRHLSIKKSSRDSSYLPMEIWNMKELRHIQVMGDNLLDLYGAVLPNLLTLSDISEIELTPDGVELLYCFDHISHLSYLESLKCVVVNPKPSSQVVSPIMTLPSSLIKLSLSGLGFPWEYMRTITKLPRLEVLKLRCYAFQGPVWEISDDVFLSLQYLLLEDIDLVHWKGNCRICFPKLQRVLIRHCYKLKEILSSWTGCAVTEIVDCPSLALSTEQLRKKYPHCPLFILHDEK</sequence>
<evidence type="ECO:0000256" key="3">
    <source>
        <dbReference type="ARBA" id="ARBA00022821"/>
    </source>
</evidence>
<evidence type="ECO:0000313" key="6">
    <source>
        <dbReference type="EMBL" id="PIN04496.1"/>
    </source>
</evidence>
<dbReference type="EMBL" id="NKXS01005123">
    <property type="protein sequence ID" value="PIN04496.1"/>
    <property type="molecule type" value="Genomic_DNA"/>
</dbReference>
<dbReference type="Gene3D" id="1.20.5.4130">
    <property type="match status" value="1"/>
</dbReference>
<dbReference type="InterPro" id="IPR027417">
    <property type="entry name" value="P-loop_NTPase"/>
</dbReference>
<protein>
    <submittedName>
        <fullName evidence="6">Apoptotic ATPase</fullName>
    </submittedName>
</protein>
<feature type="domain" description="Disease resistance R13L4/SHOC-2-like LRR" evidence="5">
    <location>
        <begin position="567"/>
        <end position="808"/>
    </location>
</feature>
<gene>
    <name evidence="6" type="ORF">CDL12_22967</name>
</gene>
<proteinExistence type="predicted"/>
<dbReference type="InterPro" id="IPR032675">
    <property type="entry name" value="LRR_dom_sf"/>
</dbReference>
<dbReference type="PRINTS" id="PR00364">
    <property type="entry name" value="DISEASERSIST"/>
</dbReference>
<dbReference type="Pfam" id="PF00931">
    <property type="entry name" value="NB-ARC"/>
    <property type="match status" value="1"/>
</dbReference>
<dbReference type="GO" id="GO:0005737">
    <property type="term" value="C:cytoplasm"/>
    <property type="evidence" value="ECO:0007669"/>
    <property type="project" value="UniProtKB-SubCell"/>
</dbReference>
<dbReference type="Gene3D" id="3.40.50.300">
    <property type="entry name" value="P-loop containing nucleotide triphosphate hydrolases"/>
    <property type="match status" value="1"/>
</dbReference>
<keyword evidence="7" id="KW-1185">Reference proteome</keyword>
<name>A0A2G9GGT5_9LAMI</name>
<dbReference type="SUPFAM" id="SSF52058">
    <property type="entry name" value="L domain-like"/>
    <property type="match status" value="1"/>
</dbReference>
<dbReference type="InterPro" id="IPR055414">
    <property type="entry name" value="LRR_R13L4/SHOC2-like"/>
</dbReference>
<evidence type="ECO:0000256" key="1">
    <source>
        <dbReference type="ARBA" id="ARBA00022614"/>
    </source>
</evidence>
<dbReference type="Gene3D" id="3.80.10.10">
    <property type="entry name" value="Ribonuclease Inhibitor"/>
    <property type="match status" value="1"/>
</dbReference>
<dbReference type="Gene3D" id="1.10.8.430">
    <property type="entry name" value="Helical domain of apoptotic protease-activating factors"/>
    <property type="match status" value="1"/>
</dbReference>
<evidence type="ECO:0000313" key="7">
    <source>
        <dbReference type="Proteomes" id="UP000231279"/>
    </source>
</evidence>
<organism evidence="6 7">
    <name type="scientific">Handroanthus impetiginosus</name>
    <dbReference type="NCBI Taxonomy" id="429701"/>
    <lineage>
        <taxon>Eukaryota</taxon>
        <taxon>Viridiplantae</taxon>
        <taxon>Streptophyta</taxon>
        <taxon>Embryophyta</taxon>
        <taxon>Tracheophyta</taxon>
        <taxon>Spermatophyta</taxon>
        <taxon>Magnoliopsida</taxon>
        <taxon>eudicotyledons</taxon>
        <taxon>Gunneridae</taxon>
        <taxon>Pentapetalae</taxon>
        <taxon>asterids</taxon>
        <taxon>lamiids</taxon>
        <taxon>Lamiales</taxon>
        <taxon>Bignoniaceae</taxon>
        <taxon>Crescentiina</taxon>
        <taxon>Tabebuia alliance</taxon>
        <taxon>Handroanthus</taxon>
    </lineage>
</organism>
<dbReference type="InterPro" id="IPR002182">
    <property type="entry name" value="NB-ARC"/>
</dbReference>
<dbReference type="InterPro" id="IPR044974">
    <property type="entry name" value="Disease_R_plants"/>
</dbReference>
<dbReference type="Pfam" id="PF23598">
    <property type="entry name" value="LRR_14"/>
    <property type="match status" value="1"/>
</dbReference>
<keyword evidence="2" id="KW-0677">Repeat</keyword>
<evidence type="ECO:0000259" key="4">
    <source>
        <dbReference type="Pfam" id="PF00931"/>
    </source>
</evidence>
<evidence type="ECO:0000256" key="2">
    <source>
        <dbReference type="ARBA" id="ARBA00022737"/>
    </source>
</evidence>
<dbReference type="InterPro" id="IPR042197">
    <property type="entry name" value="Apaf_helical"/>
</dbReference>
<dbReference type="PANTHER" id="PTHR23155">
    <property type="entry name" value="DISEASE RESISTANCE PROTEIN RP"/>
    <property type="match status" value="1"/>
</dbReference>
<dbReference type="PANTHER" id="PTHR23155:SF1152">
    <property type="entry name" value="AAA+ ATPASE DOMAIN-CONTAINING PROTEIN"/>
    <property type="match status" value="1"/>
</dbReference>
<feature type="domain" description="NB-ARC" evidence="4">
    <location>
        <begin position="170"/>
        <end position="336"/>
    </location>
</feature>
<accession>A0A2G9GGT5</accession>
<dbReference type="OrthoDB" id="911330at2759"/>
<evidence type="ECO:0000259" key="5">
    <source>
        <dbReference type="Pfam" id="PF23598"/>
    </source>
</evidence>
<comment type="caution">
    <text evidence="6">The sequence shown here is derived from an EMBL/GenBank/DDBJ whole genome shotgun (WGS) entry which is preliminary data.</text>
</comment>
<keyword evidence="1" id="KW-0433">Leucine-rich repeat</keyword>
<keyword evidence="3" id="KW-0611">Plant defense</keyword>
<dbReference type="GO" id="GO:0098542">
    <property type="term" value="P:defense response to other organism"/>
    <property type="evidence" value="ECO:0007669"/>
    <property type="project" value="TreeGrafter"/>
</dbReference>
<reference evidence="7" key="1">
    <citation type="journal article" date="2018" name="Gigascience">
        <title>Genome assembly of the Pink Ipe (Handroanthus impetiginosus, Bignoniaceae), a highly valued, ecologically keystone Neotropical timber forest tree.</title>
        <authorList>
            <person name="Silva-Junior O.B."/>
            <person name="Grattapaglia D."/>
            <person name="Novaes E."/>
            <person name="Collevatti R.G."/>
        </authorList>
    </citation>
    <scope>NUCLEOTIDE SEQUENCE [LARGE SCALE GENOMIC DNA]</scope>
    <source>
        <strain evidence="7">cv. UFG-1</strain>
    </source>
</reference>
<dbReference type="GO" id="GO:0043531">
    <property type="term" value="F:ADP binding"/>
    <property type="evidence" value="ECO:0007669"/>
    <property type="project" value="InterPro"/>
</dbReference>
<dbReference type="SUPFAM" id="SSF52540">
    <property type="entry name" value="P-loop containing nucleoside triphosphate hydrolases"/>
    <property type="match status" value="1"/>
</dbReference>
<dbReference type="STRING" id="429701.A0A2G9GGT5"/>
<dbReference type="AlphaFoldDB" id="A0A2G9GGT5"/>
<dbReference type="Proteomes" id="UP000231279">
    <property type="component" value="Unassembled WGS sequence"/>
</dbReference>